<comment type="caution">
    <text evidence="1">The sequence shown here is derived from an EMBL/GenBank/DDBJ whole genome shotgun (WGS) entry which is preliminary data.</text>
</comment>
<evidence type="ECO:0000313" key="2">
    <source>
        <dbReference type="Proteomes" id="UP000004459"/>
    </source>
</evidence>
<dbReference type="Proteomes" id="UP000004459">
    <property type="component" value="Unassembled WGS sequence"/>
</dbReference>
<organism evidence="1 2">
    <name type="scientific">Flavonifractor plautii ATCC 29863</name>
    <dbReference type="NCBI Taxonomy" id="411475"/>
    <lineage>
        <taxon>Bacteria</taxon>
        <taxon>Bacillati</taxon>
        <taxon>Bacillota</taxon>
        <taxon>Clostridia</taxon>
        <taxon>Eubacteriales</taxon>
        <taxon>Oscillospiraceae</taxon>
        <taxon>Flavonifractor</taxon>
    </lineage>
</organism>
<protein>
    <submittedName>
        <fullName evidence="1">Uncharacterized protein</fullName>
    </submittedName>
</protein>
<name>G9YTL2_FLAPL</name>
<accession>G9YTL2</accession>
<dbReference type="HOGENOM" id="CLU_2665719_0_0_9"/>
<evidence type="ECO:0000313" key="1">
    <source>
        <dbReference type="EMBL" id="EHM43970.1"/>
    </source>
</evidence>
<sequence>MEFFAQTADMKGGRSLNRLNISVHFICGLCDSVVQFTGLRIIASGRKKEHIVSWRNKEDRLTMEENLQPPILYIG</sequence>
<dbReference type="EMBL" id="AGCK01000233">
    <property type="protein sequence ID" value="EHM43970.1"/>
    <property type="molecule type" value="Genomic_DNA"/>
</dbReference>
<proteinExistence type="predicted"/>
<reference evidence="1 2" key="1">
    <citation type="submission" date="2011-08" db="EMBL/GenBank/DDBJ databases">
        <authorList>
            <person name="Weinstock G."/>
            <person name="Sodergren E."/>
            <person name="Clifton S."/>
            <person name="Fulton L."/>
            <person name="Fulton B."/>
            <person name="Courtney L."/>
            <person name="Fronick C."/>
            <person name="Harrison M."/>
            <person name="Strong C."/>
            <person name="Farmer C."/>
            <person name="Delahaunty K."/>
            <person name="Markovic C."/>
            <person name="Hall O."/>
            <person name="Minx P."/>
            <person name="Tomlinson C."/>
            <person name="Mitreva M."/>
            <person name="Hou S."/>
            <person name="Chen J."/>
            <person name="Wollam A."/>
            <person name="Pepin K.H."/>
            <person name="Johnson M."/>
            <person name="Bhonagiri V."/>
            <person name="Zhang X."/>
            <person name="Suruliraj S."/>
            <person name="Warren W."/>
            <person name="Chinwalla A."/>
            <person name="Mardis E.R."/>
            <person name="Wilson R.K."/>
        </authorList>
    </citation>
    <scope>NUCLEOTIDE SEQUENCE [LARGE SCALE GENOMIC DNA]</scope>
    <source>
        <strain evidence="1 2">ATCC 29863</strain>
    </source>
</reference>
<gene>
    <name evidence="1" type="ORF">HMPREF0372_02872</name>
</gene>
<dbReference type="AlphaFoldDB" id="G9YTL2"/>